<dbReference type="EMBL" id="SSOP01000032">
    <property type="protein sequence ID" value="KAB5593667.1"/>
    <property type="molecule type" value="Genomic_DNA"/>
</dbReference>
<feature type="compositionally biased region" description="Acidic residues" evidence="1">
    <location>
        <begin position="359"/>
        <end position="370"/>
    </location>
</feature>
<feature type="compositionally biased region" description="Basic and acidic residues" evidence="1">
    <location>
        <begin position="690"/>
        <end position="699"/>
    </location>
</feature>
<dbReference type="AlphaFoldDB" id="A0A5N5QR11"/>
<feature type="compositionally biased region" description="Polar residues" evidence="1">
    <location>
        <begin position="702"/>
        <end position="714"/>
    </location>
</feature>
<proteinExistence type="predicted"/>
<comment type="caution">
    <text evidence="2">The sequence shown here is derived from an EMBL/GenBank/DDBJ whole genome shotgun (WGS) entry which is preliminary data.</text>
</comment>
<feature type="region of interest" description="Disordered" evidence="1">
    <location>
        <begin position="575"/>
        <end position="599"/>
    </location>
</feature>
<feature type="compositionally biased region" description="Polar residues" evidence="1">
    <location>
        <begin position="584"/>
        <end position="599"/>
    </location>
</feature>
<feature type="compositionally biased region" description="Polar residues" evidence="1">
    <location>
        <begin position="480"/>
        <end position="492"/>
    </location>
</feature>
<name>A0A5N5QR11_9AGAM</name>
<evidence type="ECO:0000313" key="3">
    <source>
        <dbReference type="Proteomes" id="UP000383932"/>
    </source>
</evidence>
<dbReference type="OrthoDB" id="2579508at2759"/>
<evidence type="ECO:0000313" key="2">
    <source>
        <dbReference type="EMBL" id="KAB5593667.1"/>
    </source>
</evidence>
<reference evidence="2 3" key="1">
    <citation type="journal article" date="2019" name="Fungal Biol. Biotechnol.">
        <title>Draft genome sequence of fastidious pathogen Ceratobasidium theobromae, which causes vascular-streak dieback in Theobroma cacao.</title>
        <authorList>
            <person name="Ali S.S."/>
            <person name="Asman A."/>
            <person name="Shao J."/>
            <person name="Firmansyah A.P."/>
            <person name="Susilo A.W."/>
            <person name="Rosmana A."/>
            <person name="McMahon P."/>
            <person name="Junaid M."/>
            <person name="Guest D."/>
            <person name="Kheng T.Y."/>
            <person name="Meinhardt L.W."/>
            <person name="Bailey B.A."/>
        </authorList>
    </citation>
    <scope>NUCLEOTIDE SEQUENCE [LARGE SCALE GENOMIC DNA]</scope>
    <source>
        <strain evidence="2 3">CT2</strain>
    </source>
</reference>
<evidence type="ECO:0000256" key="1">
    <source>
        <dbReference type="SAM" id="MobiDB-lite"/>
    </source>
</evidence>
<sequence>MNATQNLALYCASAVLEDFPAGDHIPPLPVAGKRSSNSETALTVTIEPWRKLTYINMWPVDKFDEATQQAFSNSLNVPTWDLRVPDFDPQTRSIVTMAAGPQFTIPPNHLPLPEGVQGVKEWVYHLPLRTAERVMKLINLNSENWFLDINQASNQPSHLYTTCAWGPRLGRASEGSENGSSHIVPNLLFIVQSPWLLTPADFQIFCERSMHRHYAKKDPKTGRIEAPQLDYVDKLWATIYDDCVRANTHYFVLTTYNEWAFGAFSRGNIIDLIRTQSPSDIPSGWTTAWVTPPRPHNSGSPAVPGPTILQSILFWMHSAQHFYFDKYRPARSGSISEDSGLPTPISPTDSRGPTPSSESDLDLASETDDNTLDKGWLNEMRTSVREIKDLKGAKQQAAVESWIIPEIWEDMEPPKITPKRPRLLYSFDDKDSADQSQDGWYYKRQRPNDECTSTRRNPPPPPPVRRPRSTRGSRRPGNENGHSPNSLSPPDFSSTQANSSLSSTATDQTRVLPGGFPSRSEAGSWSPWFSPDSAAGIFWTRMFISVRSSLADALHRLLTSRELLAENPSSQILQLPAAAPPPEQSWNPLPETSTRVPENRPATLNMSASLVEVDENVRPPMLAPALPLPQTTVSLEGHTITLTQPPRPRLMSGIRLDQPTEQSWPPPRRPFMPLLIEAESASDATEIDPDAQRRPECGFRDSSPSIHTNNFYEM</sequence>
<accession>A0A5N5QR11</accession>
<keyword evidence="3" id="KW-1185">Reference proteome</keyword>
<gene>
    <name evidence="2" type="ORF">CTheo_2850</name>
</gene>
<organism evidence="2 3">
    <name type="scientific">Ceratobasidium theobromae</name>
    <dbReference type="NCBI Taxonomy" id="1582974"/>
    <lineage>
        <taxon>Eukaryota</taxon>
        <taxon>Fungi</taxon>
        <taxon>Dikarya</taxon>
        <taxon>Basidiomycota</taxon>
        <taxon>Agaricomycotina</taxon>
        <taxon>Agaricomycetes</taxon>
        <taxon>Cantharellales</taxon>
        <taxon>Ceratobasidiaceae</taxon>
        <taxon>Ceratobasidium</taxon>
    </lineage>
</organism>
<feature type="compositionally biased region" description="Low complexity" evidence="1">
    <location>
        <begin position="493"/>
        <end position="506"/>
    </location>
</feature>
<dbReference type="Proteomes" id="UP000383932">
    <property type="component" value="Unassembled WGS sequence"/>
</dbReference>
<feature type="compositionally biased region" description="Polar residues" evidence="1">
    <location>
        <begin position="346"/>
        <end position="358"/>
    </location>
</feature>
<feature type="compositionally biased region" description="Basic residues" evidence="1">
    <location>
        <begin position="465"/>
        <end position="474"/>
    </location>
</feature>
<feature type="region of interest" description="Disordered" evidence="1">
    <location>
        <begin position="427"/>
        <end position="525"/>
    </location>
</feature>
<feature type="region of interest" description="Disordered" evidence="1">
    <location>
        <begin position="681"/>
        <end position="714"/>
    </location>
</feature>
<protein>
    <submittedName>
        <fullName evidence="2">Uncharacterized protein</fullName>
    </submittedName>
</protein>
<feature type="region of interest" description="Disordered" evidence="1">
    <location>
        <begin position="334"/>
        <end position="375"/>
    </location>
</feature>